<dbReference type="HOGENOM" id="CLU_119032_0_0_11"/>
<dbReference type="Proteomes" id="UP000006281">
    <property type="component" value="Chromosome"/>
</dbReference>
<protein>
    <recommendedName>
        <fullName evidence="1">Transposase IS204/IS1001/IS1096/IS1165 zinc-finger domain-containing protein</fullName>
    </recommendedName>
</protein>
<name>K0JYM3_SACES</name>
<dbReference type="AlphaFoldDB" id="K0JYM3"/>
<gene>
    <name evidence="2" type="ordered locus">BN6_20065</name>
</gene>
<dbReference type="KEGG" id="sesp:BN6_20065"/>
<proteinExistence type="predicted"/>
<sequence>MMDVDSLVGKVFSGLSALVVQDVADSGGMVVITARTRDVAVPCPVCGTTTAKVHSYHRRTVKDVPVDGRQTAVQLRVRRLVCPALGCRRQTFREQVSGPLERHQRRTVRLVRQISHVAQELCGRATARLTNLLAVPVSRSTALRRLLCLPLPELKVPG</sequence>
<accession>K0JYM3</accession>
<organism evidence="2 3">
    <name type="scientific">Saccharothrix espanaensis (strain ATCC 51144 / DSM 44229 / JCM 9112 / NBRC 15066 / NRRL 15764)</name>
    <dbReference type="NCBI Taxonomy" id="1179773"/>
    <lineage>
        <taxon>Bacteria</taxon>
        <taxon>Bacillati</taxon>
        <taxon>Actinomycetota</taxon>
        <taxon>Actinomycetes</taxon>
        <taxon>Pseudonocardiales</taxon>
        <taxon>Pseudonocardiaceae</taxon>
        <taxon>Saccharothrix</taxon>
    </lineage>
</organism>
<evidence type="ECO:0000313" key="2">
    <source>
        <dbReference type="EMBL" id="CCH29328.1"/>
    </source>
</evidence>
<dbReference type="PANTHER" id="PTHR33498">
    <property type="entry name" value="TRANSPOSASE FOR INSERTION SEQUENCE ELEMENT IS1557"/>
    <property type="match status" value="1"/>
</dbReference>
<dbReference type="PANTHER" id="PTHR33498:SF1">
    <property type="entry name" value="TRANSPOSASE FOR INSERTION SEQUENCE ELEMENT IS1557"/>
    <property type="match status" value="1"/>
</dbReference>
<dbReference type="EMBL" id="HE804045">
    <property type="protein sequence ID" value="CCH29328.1"/>
    <property type="molecule type" value="Genomic_DNA"/>
</dbReference>
<reference evidence="2 3" key="1">
    <citation type="journal article" date="2012" name="BMC Genomics">
        <title>Complete genome sequence of Saccharothrix espanaensis DSM 44229T and comparison to the other completely sequenced Pseudonocardiaceae.</title>
        <authorList>
            <person name="Strobel T."/>
            <person name="Al-Dilaimi A."/>
            <person name="Blom J."/>
            <person name="Gessner A."/>
            <person name="Kalinowski J."/>
            <person name="Luzhetska M."/>
            <person name="Puhler A."/>
            <person name="Szczepanowski R."/>
            <person name="Bechthold A."/>
            <person name="Ruckert C."/>
        </authorList>
    </citation>
    <scope>NUCLEOTIDE SEQUENCE [LARGE SCALE GENOMIC DNA]</scope>
    <source>
        <strain evidence="3">ATCC 51144 / DSM 44229 / JCM 9112 / NBRC 15066 / NRRL 15764</strain>
    </source>
</reference>
<evidence type="ECO:0000259" key="1">
    <source>
        <dbReference type="Pfam" id="PF14690"/>
    </source>
</evidence>
<dbReference type="eggNOG" id="COG3464">
    <property type="taxonomic scope" value="Bacteria"/>
</dbReference>
<feature type="domain" description="Transposase IS204/IS1001/IS1096/IS1165 zinc-finger" evidence="1">
    <location>
        <begin position="42"/>
        <end position="84"/>
    </location>
</feature>
<dbReference type="Pfam" id="PF14690">
    <property type="entry name" value="Zn_ribbon_ISL3"/>
    <property type="match status" value="1"/>
</dbReference>
<keyword evidence="3" id="KW-1185">Reference proteome</keyword>
<evidence type="ECO:0000313" key="3">
    <source>
        <dbReference type="Proteomes" id="UP000006281"/>
    </source>
</evidence>
<dbReference type="InterPro" id="IPR029261">
    <property type="entry name" value="Transposase_Znf"/>
</dbReference>
<dbReference type="STRING" id="1179773.BN6_20065"/>
<dbReference type="InterPro" id="IPR047951">
    <property type="entry name" value="Transpos_ISL3"/>
</dbReference>